<evidence type="ECO:0000313" key="5">
    <source>
        <dbReference type="Proteomes" id="UP000265515"/>
    </source>
</evidence>
<feature type="domain" description="DNA helicase Pif1-like DEAD-box helicase" evidence="2">
    <location>
        <begin position="113"/>
        <end position="321"/>
    </location>
</feature>
<dbReference type="GO" id="GO:0043139">
    <property type="term" value="F:5'-3' DNA helicase activity"/>
    <property type="evidence" value="ECO:0007669"/>
    <property type="project" value="UniProtKB-EC"/>
</dbReference>
<dbReference type="SUPFAM" id="SSF52540">
    <property type="entry name" value="P-loop containing nucleoside triphosphate hydrolases"/>
    <property type="match status" value="2"/>
</dbReference>
<dbReference type="PANTHER" id="PTHR10492:SF57">
    <property type="entry name" value="ATP-DEPENDENT DNA HELICASE"/>
    <property type="match status" value="1"/>
</dbReference>
<feature type="domain" description="DNA helicase Pif1-like 2B" evidence="3">
    <location>
        <begin position="415"/>
        <end position="458"/>
    </location>
</feature>
<dbReference type="AlphaFoldDB" id="A0A388JYC5"/>
<keyword evidence="5" id="KW-1185">Reference proteome</keyword>
<dbReference type="Pfam" id="PF21530">
    <property type="entry name" value="Pif1_2B_dom"/>
    <property type="match status" value="1"/>
</dbReference>
<dbReference type="EC" id="5.6.2.3" evidence="1"/>
<dbReference type="Pfam" id="PF05970">
    <property type="entry name" value="PIF1"/>
    <property type="match status" value="1"/>
</dbReference>
<dbReference type="Proteomes" id="UP000265515">
    <property type="component" value="Unassembled WGS sequence"/>
</dbReference>
<comment type="catalytic activity">
    <reaction evidence="1">
        <text>ATP + H2O = ADP + phosphate + H(+)</text>
        <dbReference type="Rhea" id="RHEA:13065"/>
        <dbReference type="ChEBI" id="CHEBI:15377"/>
        <dbReference type="ChEBI" id="CHEBI:15378"/>
        <dbReference type="ChEBI" id="CHEBI:30616"/>
        <dbReference type="ChEBI" id="CHEBI:43474"/>
        <dbReference type="ChEBI" id="CHEBI:456216"/>
        <dbReference type="EC" id="5.6.2.3"/>
    </reaction>
</comment>
<keyword evidence="1" id="KW-0234">DNA repair</keyword>
<organism evidence="4 5">
    <name type="scientific">Chara braunii</name>
    <name type="common">Braun's stonewort</name>
    <dbReference type="NCBI Taxonomy" id="69332"/>
    <lineage>
        <taxon>Eukaryota</taxon>
        <taxon>Viridiplantae</taxon>
        <taxon>Streptophyta</taxon>
        <taxon>Charophyceae</taxon>
        <taxon>Charales</taxon>
        <taxon>Characeae</taxon>
        <taxon>Chara</taxon>
    </lineage>
</organism>
<keyword evidence="1" id="KW-0227">DNA damage</keyword>
<evidence type="ECO:0000259" key="2">
    <source>
        <dbReference type="Pfam" id="PF05970"/>
    </source>
</evidence>
<name>A0A388JYC5_CHABU</name>
<dbReference type="GO" id="GO:0005524">
    <property type="term" value="F:ATP binding"/>
    <property type="evidence" value="ECO:0007669"/>
    <property type="project" value="UniProtKB-KW"/>
</dbReference>
<evidence type="ECO:0000256" key="1">
    <source>
        <dbReference type="RuleBase" id="RU363044"/>
    </source>
</evidence>
<accession>A0A388JYC5</accession>
<dbReference type="InterPro" id="IPR027417">
    <property type="entry name" value="P-loop_NTPase"/>
</dbReference>
<reference evidence="4 5" key="1">
    <citation type="journal article" date="2018" name="Cell">
        <title>The Chara Genome: Secondary Complexity and Implications for Plant Terrestrialization.</title>
        <authorList>
            <person name="Nishiyama T."/>
            <person name="Sakayama H."/>
            <person name="Vries J.D."/>
            <person name="Buschmann H."/>
            <person name="Saint-Marcoux D."/>
            <person name="Ullrich K.K."/>
            <person name="Haas F.B."/>
            <person name="Vanderstraeten L."/>
            <person name="Becker D."/>
            <person name="Lang D."/>
            <person name="Vosolsobe S."/>
            <person name="Rombauts S."/>
            <person name="Wilhelmsson P.K.I."/>
            <person name="Janitza P."/>
            <person name="Kern R."/>
            <person name="Heyl A."/>
            <person name="Rumpler F."/>
            <person name="Villalobos L.I.A.C."/>
            <person name="Clay J.M."/>
            <person name="Skokan R."/>
            <person name="Toyoda A."/>
            <person name="Suzuki Y."/>
            <person name="Kagoshima H."/>
            <person name="Schijlen E."/>
            <person name="Tajeshwar N."/>
            <person name="Catarino B."/>
            <person name="Hetherington A.J."/>
            <person name="Saltykova A."/>
            <person name="Bonnot C."/>
            <person name="Breuninger H."/>
            <person name="Symeonidi A."/>
            <person name="Radhakrishnan G.V."/>
            <person name="Van Nieuwerburgh F."/>
            <person name="Deforce D."/>
            <person name="Chang C."/>
            <person name="Karol K.G."/>
            <person name="Hedrich R."/>
            <person name="Ulvskov P."/>
            <person name="Glockner G."/>
            <person name="Delwiche C.F."/>
            <person name="Petrasek J."/>
            <person name="Van de Peer Y."/>
            <person name="Friml J."/>
            <person name="Beilby M."/>
            <person name="Dolan L."/>
            <person name="Kohara Y."/>
            <person name="Sugano S."/>
            <person name="Fujiyama A."/>
            <person name="Delaux P.-M."/>
            <person name="Quint M."/>
            <person name="TheiBen G."/>
            <person name="Hagemann M."/>
            <person name="Harholt J."/>
            <person name="Dunand C."/>
            <person name="Zachgo S."/>
            <person name="Langdale J."/>
            <person name="Maumus F."/>
            <person name="Straeten D.V.D."/>
            <person name="Gould S.B."/>
            <person name="Rensing S.A."/>
        </authorList>
    </citation>
    <scope>NUCLEOTIDE SEQUENCE [LARGE SCALE GENOMIC DNA]</scope>
    <source>
        <strain evidence="4 5">S276</strain>
    </source>
</reference>
<dbReference type="CDD" id="cd18809">
    <property type="entry name" value="SF1_C_RecD"/>
    <property type="match status" value="1"/>
</dbReference>
<dbReference type="Gramene" id="GBG62810">
    <property type="protein sequence ID" value="GBG62810"/>
    <property type="gene ID" value="CBR_g32393"/>
</dbReference>
<dbReference type="OMA" id="CILPRIT"/>
<dbReference type="OrthoDB" id="1929541at2759"/>
<evidence type="ECO:0000313" key="4">
    <source>
        <dbReference type="EMBL" id="GBG62810.1"/>
    </source>
</evidence>
<keyword evidence="1" id="KW-0378">Hydrolase</keyword>
<dbReference type="STRING" id="69332.A0A388JYC5"/>
<comment type="caution">
    <text evidence="4">The sequence shown here is derived from an EMBL/GenBank/DDBJ whole genome shotgun (WGS) entry which is preliminary data.</text>
</comment>
<dbReference type="GO" id="GO:0000723">
    <property type="term" value="P:telomere maintenance"/>
    <property type="evidence" value="ECO:0007669"/>
    <property type="project" value="InterPro"/>
</dbReference>
<dbReference type="Gene3D" id="3.40.50.300">
    <property type="entry name" value="P-loop containing nucleotide triphosphate hydrolases"/>
    <property type="match status" value="1"/>
</dbReference>
<keyword evidence="1" id="KW-0233">DNA recombination</keyword>
<evidence type="ECO:0000259" key="3">
    <source>
        <dbReference type="Pfam" id="PF21530"/>
    </source>
</evidence>
<dbReference type="InterPro" id="IPR010285">
    <property type="entry name" value="DNA_helicase_pif1-like_DEAD"/>
</dbReference>
<proteinExistence type="inferred from homology"/>
<dbReference type="PANTHER" id="PTHR10492">
    <property type="match status" value="1"/>
</dbReference>
<comment type="similarity">
    <text evidence="1">Belongs to the helicase family.</text>
</comment>
<keyword evidence="1" id="KW-0547">Nucleotide-binding</keyword>
<gene>
    <name evidence="4" type="ORF">CBR_g32393</name>
</gene>
<protein>
    <recommendedName>
        <fullName evidence="1">ATP-dependent DNA helicase</fullName>
        <ecNumber evidence="1">5.6.2.3</ecNumber>
    </recommendedName>
</protein>
<sequence>MLLLFGPVNDPVQFFQRHWDKMCDDFLYHSGSLILPPIVLQCLVLFDLDRILHESDKNIRLFGLYYPTPDGETVADDINRHYENRTVSSIVNDKLTYDPIEMRTRFESNFRRLRPRQRALVQRVVRAVEEKQPLCAFVDAPAGTGKVFCIETILAGIGSRNGIGLAVASSGIAATLLTGGRTFHSRFRAPLKPDNTRPFNIPKQGDLAELIRRADLIVWDEAPMSNKFHLKALDITLRDPCNSNLPFGGKVLLLFGDFRQVLPVVKHGSRAQQIDVSIKMSPLWKLFEVHCLTENMRILSLGDDPMAQMYDVFLMRIGNGDHIHFVPNEPAAVKLPHEICTDKPIRDLISWTFEDVCEHVGDADYFYARLILYATNDDAGCVNDMVLNDFPGEVRESYSVDYPASDDHELAIQHELLNSLNEFGLPPHKLQLKIGAPVMLLRNLSPKQGLCNGTRLILKKIVDDDLLEVTIMRTSKTTLIPKIDLTSDGETTGFKWNRRQFPIRLAFAATINKSQGQTISRVGVWLRKPVFAHDQLYVALSRVGHPNNIRVVLPDKKFITKNVVYYELLQ</sequence>
<dbReference type="GO" id="GO:0006281">
    <property type="term" value="P:DNA repair"/>
    <property type="evidence" value="ECO:0007669"/>
    <property type="project" value="UniProtKB-KW"/>
</dbReference>
<keyword evidence="1" id="KW-0347">Helicase</keyword>
<dbReference type="GO" id="GO:0006310">
    <property type="term" value="P:DNA recombination"/>
    <property type="evidence" value="ECO:0007669"/>
    <property type="project" value="UniProtKB-KW"/>
</dbReference>
<dbReference type="GO" id="GO:0016887">
    <property type="term" value="F:ATP hydrolysis activity"/>
    <property type="evidence" value="ECO:0007669"/>
    <property type="project" value="RHEA"/>
</dbReference>
<dbReference type="InterPro" id="IPR049163">
    <property type="entry name" value="Pif1-like_2B_dom"/>
</dbReference>
<dbReference type="EMBL" id="BFEA01000032">
    <property type="protein sequence ID" value="GBG62810.1"/>
    <property type="molecule type" value="Genomic_DNA"/>
</dbReference>
<comment type="cofactor">
    <cofactor evidence="1">
        <name>Mg(2+)</name>
        <dbReference type="ChEBI" id="CHEBI:18420"/>
    </cofactor>
</comment>
<keyword evidence="1" id="KW-0067">ATP-binding</keyword>